<dbReference type="Proteomes" id="UP001469553">
    <property type="component" value="Unassembled WGS sequence"/>
</dbReference>
<sequence length="105" mass="11810">MATDNVLREQTDKCKMVAVWQRCVIKLQPTGSTSFEFTNHVAFATFYLFICFIICFYFFAAPSVVNSVISPPPQTPTHPVDGPVCLCNEHVANSTDEHFLTLICF</sequence>
<accession>A0ABV1A451</accession>
<feature type="transmembrane region" description="Helical" evidence="1">
    <location>
        <begin position="41"/>
        <end position="60"/>
    </location>
</feature>
<protein>
    <recommendedName>
        <fullName evidence="4">Transmembrane protein</fullName>
    </recommendedName>
</protein>
<organism evidence="2 3">
    <name type="scientific">Ameca splendens</name>
    <dbReference type="NCBI Taxonomy" id="208324"/>
    <lineage>
        <taxon>Eukaryota</taxon>
        <taxon>Metazoa</taxon>
        <taxon>Chordata</taxon>
        <taxon>Craniata</taxon>
        <taxon>Vertebrata</taxon>
        <taxon>Euteleostomi</taxon>
        <taxon>Actinopterygii</taxon>
        <taxon>Neopterygii</taxon>
        <taxon>Teleostei</taxon>
        <taxon>Neoteleostei</taxon>
        <taxon>Acanthomorphata</taxon>
        <taxon>Ovalentaria</taxon>
        <taxon>Atherinomorphae</taxon>
        <taxon>Cyprinodontiformes</taxon>
        <taxon>Goodeidae</taxon>
        <taxon>Ameca</taxon>
    </lineage>
</organism>
<keyword evidence="1" id="KW-0472">Membrane</keyword>
<keyword evidence="1" id="KW-0812">Transmembrane</keyword>
<name>A0ABV1A451_9TELE</name>
<dbReference type="EMBL" id="JAHRIP010081310">
    <property type="protein sequence ID" value="MEQ2312990.1"/>
    <property type="molecule type" value="Genomic_DNA"/>
</dbReference>
<keyword evidence="3" id="KW-1185">Reference proteome</keyword>
<proteinExistence type="predicted"/>
<evidence type="ECO:0000313" key="3">
    <source>
        <dbReference type="Proteomes" id="UP001469553"/>
    </source>
</evidence>
<keyword evidence="1" id="KW-1133">Transmembrane helix</keyword>
<evidence type="ECO:0000256" key="1">
    <source>
        <dbReference type="SAM" id="Phobius"/>
    </source>
</evidence>
<gene>
    <name evidence="2" type="ORF">AMECASPLE_037010</name>
</gene>
<evidence type="ECO:0008006" key="4">
    <source>
        <dbReference type="Google" id="ProtNLM"/>
    </source>
</evidence>
<evidence type="ECO:0000313" key="2">
    <source>
        <dbReference type="EMBL" id="MEQ2312990.1"/>
    </source>
</evidence>
<reference evidence="2 3" key="1">
    <citation type="submission" date="2021-06" db="EMBL/GenBank/DDBJ databases">
        <authorList>
            <person name="Palmer J.M."/>
        </authorList>
    </citation>
    <scope>NUCLEOTIDE SEQUENCE [LARGE SCALE GENOMIC DNA]</scope>
    <source>
        <strain evidence="2 3">AS_MEX2019</strain>
        <tissue evidence="2">Muscle</tissue>
    </source>
</reference>
<comment type="caution">
    <text evidence="2">The sequence shown here is derived from an EMBL/GenBank/DDBJ whole genome shotgun (WGS) entry which is preliminary data.</text>
</comment>